<accession>A0A7W7IUD8</accession>
<protein>
    <submittedName>
        <fullName evidence="2">Uncharacterized protein</fullName>
    </submittedName>
</protein>
<name>A0A7W7IUD8_9FLAO</name>
<dbReference type="EMBL" id="JACHLD010000001">
    <property type="protein sequence ID" value="MBB4800352.1"/>
    <property type="molecule type" value="Genomic_DNA"/>
</dbReference>
<keyword evidence="1" id="KW-0472">Membrane</keyword>
<comment type="caution">
    <text evidence="2">The sequence shown here is derived from an EMBL/GenBank/DDBJ whole genome shotgun (WGS) entry which is preliminary data.</text>
</comment>
<dbReference type="RefSeq" id="WP_184157948.1">
    <property type="nucleotide sequence ID" value="NZ_JACHLD010000001.1"/>
</dbReference>
<gene>
    <name evidence="2" type="ORF">HNP37_000391</name>
</gene>
<sequence>MIKEDIRLQNKKDKWNLIIFVAFMVGWAIFLICTNQPDDFSKSFRGEAIGLVTRIENCNRSKCLRYYFYIDDKRILSGMGIRNYQENPNDLVNKFFKVKYNLNKPEENEIFFREKLELDSLMLVKSGFRKTKYYEYDDRSTKYLEKLKWK</sequence>
<keyword evidence="3" id="KW-1185">Reference proteome</keyword>
<keyword evidence="1" id="KW-1133">Transmembrane helix</keyword>
<evidence type="ECO:0000256" key="1">
    <source>
        <dbReference type="SAM" id="Phobius"/>
    </source>
</evidence>
<reference evidence="2 3" key="1">
    <citation type="submission" date="2020-08" db="EMBL/GenBank/DDBJ databases">
        <title>Functional genomics of gut bacteria from endangered species of beetles.</title>
        <authorList>
            <person name="Carlos-Shanley C."/>
        </authorList>
    </citation>
    <scope>NUCLEOTIDE SEQUENCE [LARGE SCALE GENOMIC DNA]</scope>
    <source>
        <strain evidence="2 3">S00142</strain>
    </source>
</reference>
<evidence type="ECO:0000313" key="3">
    <source>
        <dbReference type="Proteomes" id="UP000561681"/>
    </source>
</evidence>
<dbReference type="Proteomes" id="UP000561681">
    <property type="component" value="Unassembled WGS sequence"/>
</dbReference>
<proteinExistence type="predicted"/>
<dbReference type="AlphaFoldDB" id="A0A7W7IUD8"/>
<evidence type="ECO:0000313" key="2">
    <source>
        <dbReference type="EMBL" id="MBB4800352.1"/>
    </source>
</evidence>
<organism evidence="2 3">
    <name type="scientific">Flavobacterium nitrogenifigens</name>
    <dbReference type="NCBI Taxonomy" id="1617283"/>
    <lineage>
        <taxon>Bacteria</taxon>
        <taxon>Pseudomonadati</taxon>
        <taxon>Bacteroidota</taxon>
        <taxon>Flavobacteriia</taxon>
        <taxon>Flavobacteriales</taxon>
        <taxon>Flavobacteriaceae</taxon>
        <taxon>Flavobacterium</taxon>
    </lineage>
</organism>
<keyword evidence="1" id="KW-0812">Transmembrane</keyword>
<feature type="transmembrane region" description="Helical" evidence="1">
    <location>
        <begin position="15"/>
        <end position="32"/>
    </location>
</feature>